<dbReference type="Proteomes" id="UP000532373">
    <property type="component" value="Unassembled WGS sequence"/>
</dbReference>
<dbReference type="EMBL" id="JACHGI010000001">
    <property type="protein sequence ID" value="MBB6464904.1"/>
    <property type="molecule type" value="Genomic_DNA"/>
</dbReference>
<comment type="caution">
    <text evidence="1">The sequence shown here is derived from an EMBL/GenBank/DDBJ whole genome shotgun (WGS) entry which is preliminary data.</text>
</comment>
<organism evidence="1 2">
    <name type="scientific">Aminobacter carboxidus</name>
    <dbReference type="NCBI Taxonomy" id="376165"/>
    <lineage>
        <taxon>Bacteria</taxon>
        <taxon>Pseudomonadati</taxon>
        <taxon>Pseudomonadota</taxon>
        <taxon>Alphaproteobacteria</taxon>
        <taxon>Hyphomicrobiales</taxon>
        <taxon>Phyllobacteriaceae</taxon>
        <taxon>Aminobacter</taxon>
    </lineage>
</organism>
<accession>A0A8E2BBA7</accession>
<name>A0A8E2BBA7_9HYPH</name>
<reference evidence="1 2" key="1">
    <citation type="submission" date="2020-08" db="EMBL/GenBank/DDBJ databases">
        <title>Genomic Encyclopedia of Type Strains, Phase IV (KMG-IV): sequencing the most valuable type-strain genomes for metagenomic binning, comparative biology and taxonomic classification.</title>
        <authorList>
            <person name="Goeker M."/>
        </authorList>
    </citation>
    <scope>NUCLEOTIDE SEQUENCE [LARGE SCALE GENOMIC DNA]</scope>
    <source>
        <strain evidence="1 2">DSM 17454</strain>
    </source>
</reference>
<dbReference type="AlphaFoldDB" id="A0A8E2BBA7"/>
<evidence type="ECO:0000313" key="2">
    <source>
        <dbReference type="Proteomes" id="UP000532373"/>
    </source>
</evidence>
<sequence length="175" mass="19531">MPLKQGSEAFSILKLLRKAPSQTPRPDVPLFSFGRLLGTPSWWDFSGSVTFDSLLDYHGNIQVELWVWGKQVEVRRVGVRMWTAISGFPEPKQGKMKYTARDHVQFDGFEPGLSVEEAKALLQAATISFEEVAVANASETVVRLDLPNKTEMHFFMMGGRPSLASIQAYSDHEGA</sequence>
<dbReference type="RefSeq" id="WP_184767440.1">
    <property type="nucleotide sequence ID" value="NZ_JACHGI010000001.1"/>
</dbReference>
<proteinExistence type="predicted"/>
<evidence type="ECO:0000313" key="1">
    <source>
        <dbReference type="EMBL" id="MBB6464904.1"/>
    </source>
</evidence>
<gene>
    <name evidence="1" type="ORF">HNQ96_000751</name>
</gene>
<protein>
    <submittedName>
        <fullName evidence="1">Uncharacterized protein</fullName>
    </submittedName>
</protein>